<evidence type="ECO:0000256" key="2">
    <source>
        <dbReference type="SAM" id="Phobius"/>
    </source>
</evidence>
<dbReference type="Pfam" id="PF01312">
    <property type="entry name" value="Bac_export_2"/>
    <property type="match status" value="1"/>
</dbReference>
<accession>A0A9E6RCZ4</accession>
<proteinExistence type="predicted"/>
<feature type="compositionally biased region" description="Basic and acidic residues" evidence="1">
    <location>
        <begin position="346"/>
        <end position="363"/>
    </location>
</feature>
<dbReference type="PRINTS" id="PR00950">
    <property type="entry name" value="TYPE3IMSPROT"/>
</dbReference>
<dbReference type="KEGG" id="cmet:K6K41_15540"/>
<feature type="region of interest" description="Disordered" evidence="1">
    <location>
        <begin position="275"/>
        <end position="371"/>
    </location>
</feature>
<feature type="compositionally biased region" description="Basic and acidic residues" evidence="1">
    <location>
        <begin position="318"/>
        <end position="330"/>
    </location>
</feature>
<sequence length="391" mass="42269">MNDTSEEKSLPASRKKLDDARKKGQVNKSQDLVAAFALFAATLYVIAAYPGFLSRVSELMELTGQVYVQDFASLVPRVFGVVSAMMISVVAPLLAIVAGAAILANMVVMRGFVFSVEPIRPNFDNINPAKGLQRVFSMRSVVELLKSIVKVVALAGAFVAVFAIGLQALMQSPSCGMPCVYDTSVKLLQPIVITAIIVFFVVGAIDVLLQRQLFLRDMRMTKTEAKREFKDMEGDPMIRRERRKRSQELVGAGSVKVGVKNATLLIGRTGKGGGGLALRARRDAGAGGGVPRRGQAGQRADVGGEPARHPGRRRRPARRGDPQEGGDRRAGAGHGVPACRRPSRRRPADLSRRRPRPEIRGLERQPNGCSPVAARAMSRSAVRLRGLGSVR</sequence>
<keyword evidence="4" id="KW-1185">Reference proteome</keyword>
<evidence type="ECO:0000256" key="1">
    <source>
        <dbReference type="SAM" id="MobiDB-lite"/>
    </source>
</evidence>
<organism evidence="3 4">
    <name type="scientific">Chenggangzhangella methanolivorans</name>
    <dbReference type="NCBI Taxonomy" id="1437009"/>
    <lineage>
        <taxon>Bacteria</taxon>
        <taxon>Pseudomonadati</taxon>
        <taxon>Pseudomonadota</taxon>
        <taxon>Alphaproteobacteria</taxon>
        <taxon>Hyphomicrobiales</taxon>
        <taxon>Methylopilaceae</taxon>
        <taxon>Chenggangzhangella</taxon>
    </lineage>
</organism>
<feature type="transmembrane region" description="Helical" evidence="2">
    <location>
        <begin position="32"/>
        <end position="52"/>
    </location>
</feature>
<feature type="region of interest" description="Disordered" evidence="1">
    <location>
        <begin position="1"/>
        <end position="22"/>
    </location>
</feature>
<reference evidence="3" key="1">
    <citation type="submission" date="2021-08" db="EMBL/GenBank/DDBJ databases">
        <authorList>
            <person name="Zhang H."/>
            <person name="Xu M."/>
            <person name="Yu Z."/>
            <person name="Yang L."/>
            <person name="Cai Y."/>
        </authorList>
    </citation>
    <scope>NUCLEOTIDE SEQUENCE</scope>
    <source>
        <strain evidence="3">CHL1</strain>
    </source>
</reference>
<evidence type="ECO:0000313" key="4">
    <source>
        <dbReference type="Proteomes" id="UP000825701"/>
    </source>
</evidence>
<dbReference type="AlphaFoldDB" id="A0A9E6RCZ4"/>
<dbReference type="EMBL" id="CP081869">
    <property type="protein sequence ID" value="QZN98476.1"/>
    <property type="molecule type" value="Genomic_DNA"/>
</dbReference>
<feature type="transmembrane region" description="Helical" evidence="2">
    <location>
        <begin position="148"/>
        <end position="170"/>
    </location>
</feature>
<feature type="transmembrane region" description="Helical" evidence="2">
    <location>
        <begin position="190"/>
        <end position="209"/>
    </location>
</feature>
<protein>
    <submittedName>
        <fullName evidence="3">EscU/YscU/HrcU family type III secretion system export apparatus switch protein</fullName>
    </submittedName>
</protein>
<name>A0A9E6RCZ4_9HYPH</name>
<keyword evidence="2" id="KW-0812">Transmembrane</keyword>
<keyword evidence="2" id="KW-0472">Membrane</keyword>
<dbReference type="InterPro" id="IPR006135">
    <property type="entry name" value="T3SS_substrate_exporter"/>
</dbReference>
<dbReference type="GO" id="GO:0005886">
    <property type="term" value="C:plasma membrane"/>
    <property type="evidence" value="ECO:0007669"/>
    <property type="project" value="TreeGrafter"/>
</dbReference>
<keyword evidence="2" id="KW-1133">Transmembrane helix</keyword>
<dbReference type="GO" id="GO:0009306">
    <property type="term" value="P:protein secretion"/>
    <property type="evidence" value="ECO:0007669"/>
    <property type="project" value="InterPro"/>
</dbReference>
<evidence type="ECO:0000313" key="3">
    <source>
        <dbReference type="EMBL" id="QZN98476.1"/>
    </source>
</evidence>
<dbReference type="PANTHER" id="PTHR30531">
    <property type="entry name" value="FLAGELLAR BIOSYNTHETIC PROTEIN FLHB"/>
    <property type="match status" value="1"/>
</dbReference>
<feature type="transmembrane region" description="Helical" evidence="2">
    <location>
        <begin position="78"/>
        <end position="104"/>
    </location>
</feature>
<dbReference type="PANTHER" id="PTHR30531:SF12">
    <property type="entry name" value="FLAGELLAR BIOSYNTHETIC PROTEIN FLHB"/>
    <property type="match status" value="1"/>
</dbReference>
<dbReference type="Gene3D" id="6.10.250.2080">
    <property type="match status" value="1"/>
</dbReference>
<dbReference type="Proteomes" id="UP000825701">
    <property type="component" value="Chromosome"/>
</dbReference>
<dbReference type="RefSeq" id="WP_261401402.1">
    <property type="nucleotide sequence ID" value="NZ_CP081869.1"/>
</dbReference>
<feature type="compositionally biased region" description="Low complexity" evidence="1">
    <location>
        <begin position="292"/>
        <end position="305"/>
    </location>
</feature>
<gene>
    <name evidence="3" type="ORF">K6K41_15540</name>
</gene>